<dbReference type="KEGG" id="acoa:RB602_11945"/>
<dbReference type="InterPro" id="IPR050304">
    <property type="entry name" value="MT-severing_AAA_ATPase"/>
</dbReference>
<dbReference type="InterPro" id="IPR027417">
    <property type="entry name" value="P-loop_NTPase"/>
</dbReference>
<proteinExistence type="predicted"/>
<dbReference type="InterPro" id="IPR003959">
    <property type="entry name" value="ATPase_AAA_core"/>
</dbReference>
<dbReference type="CDD" id="cd19481">
    <property type="entry name" value="RecA-like_protease"/>
    <property type="match status" value="1"/>
</dbReference>
<dbReference type="SUPFAM" id="SSF52540">
    <property type="entry name" value="P-loop containing nucleoside triphosphate hydrolases"/>
    <property type="match status" value="2"/>
</dbReference>
<dbReference type="EMBL" id="CP136594">
    <property type="protein sequence ID" value="WOE74553.1"/>
    <property type="molecule type" value="Genomic_DNA"/>
</dbReference>
<evidence type="ECO:0000259" key="1">
    <source>
        <dbReference type="SMART" id="SM00382"/>
    </source>
</evidence>
<feature type="domain" description="AAA+ ATPase" evidence="1">
    <location>
        <begin position="455"/>
        <end position="584"/>
    </location>
</feature>
<evidence type="ECO:0000313" key="3">
    <source>
        <dbReference type="Proteomes" id="UP001302429"/>
    </source>
</evidence>
<dbReference type="Proteomes" id="UP001302429">
    <property type="component" value="Chromosome"/>
</dbReference>
<gene>
    <name evidence="2" type="ORF">RB602_11945</name>
</gene>
<dbReference type="PANTHER" id="PTHR23074">
    <property type="entry name" value="AAA DOMAIN-CONTAINING"/>
    <property type="match status" value="1"/>
</dbReference>
<dbReference type="SMART" id="SM00382">
    <property type="entry name" value="AAA"/>
    <property type="match status" value="2"/>
</dbReference>
<dbReference type="RefSeq" id="WP_317080810.1">
    <property type="nucleotide sequence ID" value="NZ_CP136594.1"/>
</dbReference>
<protein>
    <submittedName>
        <fullName evidence="2">AAA family ATPase</fullName>
    </submittedName>
</protein>
<dbReference type="GO" id="GO:0005524">
    <property type="term" value="F:ATP binding"/>
    <property type="evidence" value="ECO:0007669"/>
    <property type="project" value="InterPro"/>
</dbReference>
<accession>A0AA97I0P5</accession>
<feature type="domain" description="AAA+ ATPase" evidence="1">
    <location>
        <begin position="219"/>
        <end position="351"/>
    </location>
</feature>
<dbReference type="PANTHER" id="PTHR23074:SF83">
    <property type="entry name" value="VACUOLAR PROTEIN SORTING-ASSOCIATED PROTEIN 4A"/>
    <property type="match status" value="1"/>
</dbReference>
<organism evidence="2 3">
    <name type="scientific">Alterisphingorhabdus coralli</name>
    <dbReference type="NCBI Taxonomy" id="3071408"/>
    <lineage>
        <taxon>Bacteria</taxon>
        <taxon>Pseudomonadati</taxon>
        <taxon>Pseudomonadota</taxon>
        <taxon>Alphaproteobacteria</taxon>
        <taxon>Sphingomonadales</taxon>
        <taxon>Sphingomonadaceae</taxon>
        <taxon>Alterisphingorhabdus (ex Yan et al. 2024)</taxon>
    </lineage>
</organism>
<dbReference type="GO" id="GO:0016887">
    <property type="term" value="F:ATP hydrolysis activity"/>
    <property type="evidence" value="ECO:0007669"/>
    <property type="project" value="InterPro"/>
</dbReference>
<reference evidence="2 3" key="1">
    <citation type="submission" date="2023-10" db="EMBL/GenBank/DDBJ databases">
        <title>Complete genome sequence of a Sphingomonadaceae bacterium.</title>
        <authorList>
            <person name="Yan C."/>
        </authorList>
    </citation>
    <scope>NUCLEOTIDE SEQUENCE [LARGE SCALE GENOMIC DNA]</scope>
    <source>
        <strain evidence="2 3">SCSIO 66989</strain>
    </source>
</reference>
<dbReference type="InterPro" id="IPR003593">
    <property type="entry name" value="AAA+_ATPase"/>
</dbReference>
<sequence>MNEYQMVKAMLLHMGRGLDKDAPLAKALKEWMLNNQGWLKLGIDKRTKGWSRLIAAAEEWRVPDVQVPYVIELANGIGDILELDQANRTLLAYLVACDRLQHVSALASIASRNGGDLPAMLGVLSGADVQDALRFVRRSPVLRLGLIDFRSNHLGETEIRVRWTLERLLDRAPSLGSELKQALIGPTSETSLTMADFAEVEDAAHMAQLLAGAARDQAEGINILIYGPPGTGKTELAKVLSAEAGLSLHAIGEVDEDGEEPERYDRVNAMVLAQRVLRGKRDSVLMFDEMEDFIGDTRPGPGDWMSGRPGSKVFANRMLEGNAVPVIWITNAIGNVDDAIIRRMTYVRRLDYPSREAGQRIARRICQDERVLLTEQTGALIDAAAETTTVMRNAARAARLTGDAQAMDRTATSLVKTLRRGALPHPKPLSVDMALYNSDPALAPLIDKMAIQKLDDVSLMLSGPPGTGKTALAHHFARRMDKPLLERRASDLLSKWVGETEQNIAAVFAEARTRQGVLFLDEADSLLFDRGTARNNWEVGQVNEFLSWLDRHDQPVLAATNHASRLDPAMVRRFDFKIDLKPLDREGLDYAFRLFFEEDAPAEIAELRNLTPGDFAVVKKQMRLQEDVSKGAILEALRKESVLKPEGSGKIGF</sequence>
<dbReference type="Gene3D" id="3.40.50.300">
    <property type="entry name" value="P-loop containing nucleotide triphosphate hydrolases"/>
    <property type="match status" value="2"/>
</dbReference>
<keyword evidence="3" id="KW-1185">Reference proteome</keyword>
<dbReference type="AlphaFoldDB" id="A0AA97I0P5"/>
<name>A0AA97I0P5_9SPHN</name>
<evidence type="ECO:0000313" key="2">
    <source>
        <dbReference type="EMBL" id="WOE74553.1"/>
    </source>
</evidence>
<dbReference type="Pfam" id="PF00004">
    <property type="entry name" value="AAA"/>
    <property type="match status" value="2"/>
</dbReference>